<evidence type="ECO:0000313" key="3">
    <source>
        <dbReference type="Proteomes" id="UP000185062"/>
    </source>
</evidence>
<evidence type="ECO:0000313" key="2">
    <source>
        <dbReference type="EMBL" id="SIO11896.1"/>
    </source>
</evidence>
<name>A0A1N6GWK4_9PROT</name>
<dbReference type="PANTHER" id="PTHR33383">
    <property type="entry name" value="MEMBRANE PROTEIN INSERTION EFFICIENCY FACTOR-RELATED"/>
    <property type="match status" value="1"/>
</dbReference>
<comment type="function">
    <text evidence="1">Could be involved in insertion of integral membrane proteins into the membrane.</text>
</comment>
<accession>A0A1N6GWK4</accession>
<dbReference type="PANTHER" id="PTHR33383:SF1">
    <property type="entry name" value="MEMBRANE PROTEIN INSERTION EFFICIENCY FACTOR-RELATED"/>
    <property type="match status" value="1"/>
</dbReference>
<gene>
    <name evidence="2" type="ORF">SAMN02743940_0901</name>
</gene>
<comment type="similarity">
    <text evidence="1">Belongs to the UPF0161 family.</text>
</comment>
<keyword evidence="1" id="KW-0472">Membrane</keyword>
<keyword evidence="3" id="KW-1185">Reference proteome</keyword>
<proteinExistence type="inferred from homology"/>
<reference evidence="2 3" key="1">
    <citation type="submission" date="2016-12" db="EMBL/GenBank/DDBJ databases">
        <authorList>
            <person name="Song W.-J."/>
            <person name="Kurnit D.M."/>
        </authorList>
    </citation>
    <scope>NUCLEOTIDE SEQUENCE [LARGE SCALE GENOMIC DNA]</scope>
    <source>
        <strain evidence="2 3">ATCC 49181</strain>
    </source>
</reference>
<dbReference type="InterPro" id="IPR002696">
    <property type="entry name" value="Membr_insert_effic_factor_YidD"/>
</dbReference>
<dbReference type="EMBL" id="FSRO01000001">
    <property type="protein sequence ID" value="SIO11896.1"/>
    <property type="molecule type" value="Genomic_DNA"/>
</dbReference>
<evidence type="ECO:0000256" key="1">
    <source>
        <dbReference type="HAMAP-Rule" id="MF_00386"/>
    </source>
</evidence>
<dbReference type="NCBIfam" id="TIGR00278">
    <property type="entry name" value="membrane protein insertion efficiency factor YidD"/>
    <property type="match status" value="1"/>
</dbReference>
<protein>
    <recommendedName>
        <fullName evidence="1">Putative membrane protein insertion efficiency factor</fullName>
    </recommendedName>
</protein>
<comment type="subcellular location">
    <subcellularLocation>
        <location evidence="1">Cell membrane</location>
        <topology evidence="1">Peripheral membrane protein</topology>
        <orientation evidence="1">Cytoplasmic side</orientation>
    </subcellularLocation>
</comment>
<organism evidence="2 3">
    <name type="scientific">Nitrosomonas cryotolerans ATCC 49181</name>
    <dbReference type="NCBI Taxonomy" id="1131553"/>
    <lineage>
        <taxon>Bacteria</taxon>
        <taxon>Pseudomonadati</taxon>
        <taxon>Pseudomonadota</taxon>
        <taxon>Betaproteobacteria</taxon>
        <taxon>Nitrosomonadales</taxon>
        <taxon>Nitrosomonadaceae</taxon>
        <taxon>Nitrosomonas</taxon>
    </lineage>
</organism>
<dbReference type="SMART" id="SM01234">
    <property type="entry name" value="Haemolytic"/>
    <property type="match status" value="1"/>
</dbReference>
<dbReference type="HAMAP" id="MF_00386">
    <property type="entry name" value="UPF0161_YidD"/>
    <property type="match status" value="1"/>
</dbReference>
<dbReference type="GO" id="GO:0005886">
    <property type="term" value="C:plasma membrane"/>
    <property type="evidence" value="ECO:0007669"/>
    <property type="project" value="UniProtKB-SubCell"/>
</dbReference>
<dbReference type="Pfam" id="PF01809">
    <property type="entry name" value="YidD"/>
    <property type="match status" value="1"/>
</dbReference>
<dbReference type="RefSeq" id="WP_074202500.1">
    <property type="nucleotide sequence ID" value="NZ_FSRO01000001.1"/>
</dbReference>
<dbReference type="AlphaFoldDB" id="A0A1N6GWK4"/>
<sequence>MSRLIIGFIKFYQYCISPLRPPSCRFSPTCSQYACEALTKYGLVRGILLSIWRILRCNPWSRGGYEPVP</sequence>
<keyword evidence="1" id="KW-1003">Cell membrane</keyword>
<dbReference type="Proteomes" id="UP000185062">
    <property type="component" value="Unassembled WGS sequence"/>
</dbReference>